<dbReference type="Proteomes" id="UP000309992">
    <property type="component" value="Unassembled WGS sequence"/>
</dbReference>
<dbReference type="EMBL" id="SWMS01000004">
    <property type="protein sequence ID" value="TKG71729.1"/>
    <property type="molecule type" value="Genomic_DNA"/>
</dbReference>
<evidence type="ECO:0000256" key="1">
    <source>
        <dbReference type="ARBA" id="ARBA00009191"/>
    </source>
</evidence>
<dbReference type="RefSeq" id="WP_113641601.1">
    <property type="nucleotide sequence ID" value="NZ_SWMS01000004.1"/>
</dbReference>
<proteinExistence type="inferred from homology"/>
<accession>A0ABY2S8V6</accession>
<comment type="caution">
    <text evidence="6">The sequence shown here is derived from an EMBL/GenBank/DDBJ whole genome shotgun (WGS) entry which is preliminary data.</text>
</comment>
<evidence type="ECO:0000256" key="4">
    <source>
        <dbReference type="SAM" id="Phobius"/>
    </source>
</evidence>
<dbReference type="PANTHER" id="PTHR10426:SF88">
    <property type="entry name" value="ADIPOCYTE PLASMA MEMBRANE-ASSOCIATED PROTEIN HEMOMUCIN-RELATED"/>
    <property type="match status" value="1"/>
</dbReference>
<name>A0ABY2S8V6_9PSEU</name>
<comment type="similarity">
    <text evidence="1">Belongs to the strictosidine synthase family.</text>
</comment>
<keyword evidence="4" id="KW-0812">Transmembrane</keyword>
<dbReference type="Pfam" id="PF03088">
    <property type="entry name" value="Str_synth"/>
    <property type="match status" value="1"/>
</dbReference>
<keyword evidence="7" id="KW-1185">Reference proteome</keyword>
<dbReference type="PANTHER" id="PTHR10426">
    <property type="entry name" value="STRICTOSIDINE SYNTHASE-RELATED"/>
    <property type="match status" value="1"/>
</dbReference>
<feature type="transmembrane region" description="Helical" evidence="4">
    <location>
        <begin position="16"/>
        <end position="36"/>
    </location>
</feature>
<dbReference type="InterPro" id="IPR011042">
    <property type="entry name" value="6-blade_b-propeller_TolB-like"/>
</dbReference>
<dbReference type="InterPro" id="IPR018119">
    <property type="entry name" value="Strictosidine_synth_cons-reg"/>
</dbReference>
<evidence type="ECO:0000313" key="6">
    <source>
        <dbReference type="EMBL" id="TKG71729.1"/>
    </source>
</evidence>
<keyword evidence="2" id="KW-0597">Phosphoprotein</keyword>
<evidence type="ECO:0000313" key="7">
    <source>
        <dbReference type="Proteomes" id="UP000309992"/>
    </source>
</evidence>
<feature type="domain" description="Strictosidine synthase conserved region" evidence="5">
    <location>
        <begin position="166"/>
        <end position="259"/>
    </location>
</feature>
<keyword evidence="3" id="KW-0325">Glycoprotein</keyword>
<sequence length="381" mass="40946">MNWWSGRRGTVLRRTGIALGSVVLLLAVAIGAFFLVRNPPVEPFEPVAWDPPDGFSVDSGRIDSATAGTLRPLGRQSFNGPEDIAVDGSQRVYTGTRDGLIMRTEPGRDRAEVFAKVGGRPLGLAFDHHGRLLVANHGVGLQSVSPSGNVTLLADRANGEPILAANDLVIDSAGIVYFSDSNSKYNSATLGGLPSYSLYDFLEGRPLGRLLKYDPQSRLTTELLTDLYFPNGVVLTGDGRAVLVAESTRYRISRYWLSGSRAGAADVLVDGLPGISDGFTSTGDGRLLLPMYERIPSLDRYVLPSRLMRQAVVRMPTSVLVGEEPLSGCVLVLSEDGRVLSQVTGIHPAPTNIVPYQQGWLLGSLVGQPIRWIADPGHSGR</sequence>
<evidence type="ECO:0000256" key="2">
    <source>
        <dbReference type="ARBA" id="ARBA00022553"/>
    </source>
</evidence>
<dbReference type="SUPFAM" id="SSF63829">
    <property type="entry name" value="Calcium-dependent phosphotriesterase"/>
    <property type="match status" value="1"/>
</dbReference>
<gene>
    <name evidence="6" type="ORF">FCN18_09480</name>
</gene>
<evidence type="ECO:0000256" key="3">
    <source>
        <dbReference type="ARBA" id="ARBA00023180"/>
    </source>
</evidence>
<keyword evidence="4" id="KW-0472">Membrane</keyword>
<dbReference type="Pfam" id="PF20067">
    <property type="entry name" value="SSL_N"/>
    <property type="match status" value="1"/>
</dbReference>
<evidence type="ECO:0000259" key="5">
    <source>
        <dbReference type="Pfam" id="PF03088"/>
    </source>
</evidence>
<organism evidence="6 7">
    <name type="scientific">Prauserella endophytica</name>
    <dbReference type="NCBI Taxonomy" id="1592324"/>
    <lineage>
        <taxon>Bacteria</taxon>
        <taxon>Bacillati</taxon>
        <taxon>Actinomycetota</taxon>
        <taxon>Actinomycetes</taxon>
        <taxon>Pseudonocardiales</taxon>
        <taxon>Pseudonocardiaceae</taxon>
        <taxon>Prauserella</taxon>
        <taxon>Prauserella coralliicola group</taxon>
    </lineage>
</organism>
<protein>
    <submittedName>
        <fullName evidence="6">SMP-30/gluconolactonase/LRE family protein</fullName>
    </submittedName>
</protein>
<dbReference type="Gene3D" id="2.120.10.30">
    <property type="entry name" value="TolB, C-terminal domain"/>
    <property type="match status" value="1"/>
</dbReference>
<reference evidence="6 7" key="1">
    <citation type="journal article" date="2015" name="Antonie Van Leeuwenhoek">
        <title>Prauserella endophytica sp. nov., an endophytic actinobacterium isolated from Tamarix taklamakanensis.</title>
        <authorList>
            <person name="Liu J.M."/>
            <person name="Habden X."/>
            <person name="Guo L."/>
            <person name="Tuo L."/>
            <person name="Jiang Z.K."/>
            <person name="Liu S.W."/>
            <person name="Liu X.F."/>
            <person name="Chen L."/>
            <person name="Li R.F."/>
            <person name="Zhang Y.Q."/>
            <person name="Sun C.H."/>
        </authorList>
    </citation>
    <scope>NUCLEOTIDE SEQUENCE [LARGE SCALE GENOMIC DNA]</scope>
    <source>
        <strain evidence="6 7">CGMCC 4.7182</strain>
    </source>
</reference>
<keyword evidence="4" id="KW-1133">Transmembrane helix</keyword>